<proteinExistence type="predicted"/>
<gene>
    <name evidence="1" type="ORF">OLNPMGDC_00017</name>
</gene>
<sequence length="183" mass="20613">MTKVFQFQPKVGQRASGTHKGDPVNGTVEFISTRGIEIRTTKGDVVLLDPGSVRYHFDFATFDDAVFHLSLRERITHCDRCYFAFLYGVDLLSSPFNAELFSGRADQIRRGLVSFISRDFASAAYMLFPQIDGIAIGKLHREGLLSETQGFPKWTKEHPDSKLHGPTVQKLGGGFKRCRISRR</sequence>
<dbReference type="EMBL" id="MT631461">
    <property type="protein sequence ID" value="QNO51126.1"/>
    <property type="molecule type" value="Genomic_DNA"/>
</dbReference>
<organism evidence="1">
    <name type="scientific">Candidatus Methanophagaceae archaeon ANME-1 ERB6</name>
    <dbReference type="NCBI Taxonomy" id="2759912"/>
    <lineage>
        <taxon>Archaea</taxon>
        <taxon>Methanobacteriati</taxon>
        <taxon>Methanobacteriota</taxon>
        <taxon>Stenosarchaea group</taxon>
        <taxon>Methanomicrobia</taxon>
        <taxon>Candidatus Methanophagales</taxon>
        <taxon>Candidatus Methanophagaceae</taxon>
    </lineage>
</organism>
<dbReference type="AlphaFoldDB" id="A0A7G9YSZ2"/>
<name>A0A7G9YSZ2_9EURY</name>
<evidence type="ECO:0000313" key="1">
    <source>
        <dbReference type="EMBL" id="QNO51126.1"/>
    </source>
</evidence>
<accession>A0A7G9YSZ2</accession>
<reference evidence="1" key="1">
    <citation type="submission" date="2020-06" db="EMBL/GenBank/DDBJ databases">
        <title>Unique genomic features of the anaerobic methanotrophic archaea.</title>
        <authorList>
            <person name="Chadwick G.L."/>
            <person name="Skennerton C.T."/>
            <person name="Laso-Perez R."/>
            <person name="Leu A.O."/>
            <person name="Speth D.R."/>
            <person name="Yu H."/>
            <person name="Morgan-Lang C."/>
            <person name="Hatzenpichler R."/>
            <person name="Goudeau D."/>
            <person name="Malmstrom R."/>
            <person name="Brazelton W.J."/>
            <person name="Woyke T."/>
            <person name="Hallam S.J."/>
            <person name="Tyson G.W."/>
            <person name="Wegener G."/>
            <person name="Boetius A."/>
            <person name="Orphan V."/>
        </authorList>
    </citation>
    <scope>NUCLEOTIDE SEQUENCE</scope>
</reference>
<protein>
    <submittedName>
        <fullName evidence="1">Uncharacterized protein</fullName>
    </submittedName>
</protein>